<keyword evidence="16" id="KW-1185">Reference proteome</keyword>
<evidence type="ECO:0000256" key="10">
    <source>
        <dbReference type="ARBA" id="ARBA00023316"/>
    </source>
</evidence>
<evidence type="ECO:0000256" key="11">
    <source>
        <dbReference type="ARBA" id="ARBA00039257"/>
    </source>
</evidence>
<comment type="subcellular location">
    <subcellularLocation>
        <location evidence="3">Cytoplasm</location>
    </subcellularLocation>
</comment>
<evidence type="ECO:0000256" key="13">
    <source>
        <dbReference type="SAM" id="MobiDB-lite"/>
    </source>
</evidence>
<feature type="domain" description="N-acetylmuramoyl-L-alanine amidase" evidence="14">
    <location>
        <begin position="22"/>
        <end position="170"/>
    </location>
</feature>
<dbReference type="PANTHER" id="PTHR30417">
    <property type="entry name" value="N-ACETYLMURAMOYL-L-ALANINE AMIDASE AMID"/>
    <property type="match status" value="1"/>
</dbReference>
<dbReference type="EMBL" id="BAABFO010000006">
    <property type="protein sequence ID" value="GAA4329920.1"/>
    <property type="molecule type" value="Genomic_DNA"/>
</dbReference>
<evidence type="ECO:0000256" key="2">
    <source>
        <dbReference type="ARBA" id="ARBA00001947"/>
    </source>
</evidence>
<keyword evidence="9" id="KW-0862">Zinc</keyword>
<protein>
    <recommendedName>
        <fullName evidence="11">1,6-anhydro-N-acetylmuramyl-L-alanine amidase AmpD</fullName>
        <ecNumber evidence="5">3.5.1.28</ecNumber>
    </recommendedName>
    <alternativeName>
        <fullName evidence="12">N-acetylmuramoyl-L-alanine amidase</fullName>
    </alternativeName>
</protein>
<organism evidence="15 16">
    <name type="scientific">Pigmentiphaga soli</name>
    <dbReference type="NCBI Taxonomy" id="1007095"/>
    <lineage>
        <taxon>Bacteria</taxon>
        <taxon>Pseudomonadati</taxon>
        <taxon>Pseudomonadota</taxon>
        <taxon>Betaproteobacteria</taxon>
        <taxon>Burkholderiales</taxon>
        <taxon>Alcaligenaceae</taxon>
        <taxon>Pigmentiphaga</taxon>
    </lineage>
</organism>
<name>A0ABP8GTX5_9BURK</name>
<dbReference type="RefSeq" id="WP_345248334.1">
    <property type="nucleotide sequence ID" value="NZ_BAABFO010000006.1"/>
</dbReference>
<keyword evidence="10" id="KW-0961">Cell wall biogenesis/degradation</keyword>
<dbReference type="PANTHER" id="PTHR30417:SF4">
    <property type="entry name" value="1,6-ANHYDRO-N-ACETYLMURAMYL-L-ALANINE AMIDASE AMPD"/>
    <property type="match status" value="1"/>
</dbReference>
<evidence type="ECO:0000259" key="14">
    <source>
        <dbReference type="SMART" id="SM00644"/>
    </source>
</evidence>
<evidence type="ECO:0000256" key="9">
    <source>
        <dbReference type="ARBA" id="ARBA00022833"/>
    </source>
</evidence>
<reference evidence="16" key="1">
    <citation type="journal article" date="2019" name="Int. J. Syst. Evol. Microbiol.">
        <title>The Global Catalogue of Microorganisms (GCM) 10K type strain sequencing project: providing services to taxonomists for standard genome sequencing and annotation.</title>
        <authorList>
            <consortium name="The Broad Institute Genomics Platform"/>
            <consortium name="The Broad Institute Genome Sequencing Center for Infectious Disease"/>
            <person name="Wu L."/>
            <person name="Ma J."/>
        </authorList>
    </citation>
    <scope>NUCLEOTIDE SEQUENCE [LARGE SCALE GENOMIC DNA]</scope>
    <source>
        <strain evidence="16">JCM 17666</strain>
    </source>
</reference>
<keyword evidence="6" id="KW-0963">Cytoplasm</keyword>
<evidence type="ECO:0000313" key="15">
    <source>
        <dbReference type="EMBL" id="GAA4329920.1"/>
    </source>
</evidence>
<dbReference type="CDD" id="cd06583">
    <property type="entry name" value="PGRP"/>
    <property type="match status" value="1"/>
</dbReference>
<dbReference type="Gene3D" id="3.40.80.10">
    <property type="entry name" value="Peptidoglycan recognition protein-like"/>
    <property type="match status" value="1"/>
</dbReference>
<evidence type="ECO:0000256" key="1">
    <source>
        <dbReference type="ARBA" id="ARBA00001561"/>
    </source>
</evidence>
<dbReference type="Proteomes" id="UP001501671">
    <property type="component" value="Unassembled WGS sequence"/>
</dbReference>
<proteinExistence type="inferred from homology"/>
<sequence length="209" mass="22679">MTAARLGDGGWLEHPSVRRAPSPNVDERPPGTDVTLLVLHNISLPPGRFGGPYIEALFTNTLDCAADPWFERLRGLRVSAHFLIARDGAVVQFAGTDSRAWHAGVSCFEGRERCNDFSIGIELEGCDDQPFTDAQYRALARLAPALRARHPIRALRGHEHIAPGRKTDPGPHFDWRRCGREGGWDPAQLPPQAAPAAAGALPAKASGEQ</sequence>
<evidence type="ECO:0000313" key="16">
    <source>
        <dbReference type="Proteomes" id="UP001501671"/>
    </source>
</evidence>
<dbReference type="InterPro" id="IPR051206">
    <property type="entry name" value="NAMLAA_amidase_2"/>
</dbReference>
<evidence type="ECO:0000256" key="6">
    <source>
        <dbReference type="ARBA" id="ARBA00022490"/>
    </source>
</evidence>
<evidence type="ECO:0000256" key="3">
    <source>
        <dbReference type="ARBA" id="ARBA00004496"/>
    </source>
</evidence>
<dbReference type="InterPro" id="IPR002502">
    <property type="entry name" value="Amidase_domain"/>
</dbReference>
<dbReference type="NCBIfam" id="NF008758">
    <property type="entry name" value="PRK11789.1"/>
    <property type="match status" value="1"/>
</dbReference>
<dbReference type="EC" id="3.5.1.28" evidence="5"/>
<feature type="compositionally biased region" description="Low complexity" evidence="13">
    <location>
        <begin position="194"/>
        <end position="209"/>
    </location>
</feature>
<gene>
    <name evidence="15" type="primary">ampD</name>
    <name evidence="15" type="ORF">GCM10023144_17230</name>
</gene>
<evidence type="ECO:0000256" key="12">
    <source>
        <dbReference type="ARBA" id="ARBA00042615"/>
    </source>
</evidence>
<accession>A0ABP8GTX5</accession>
<feature type="region of interest" description="Disordered" evidence="13">
    <location>
        <begin position="1"/>
        <end position="30"/>
    </location>
</feature>
<keyword evidence="7" id="KW-0479">Metal-binding</keyword>
<evidence type="ECO:0000256" key="5">
    <source>
        <dbReference type="ARBA" id="ARBA00011901"/>
    </source>
</evidence>
<dbReference type="SMART" id="SM00644">
    <property type="entry name" value="Ami_2"/>
    <property type="match status" value="1"/>
</dbReference>
<evidence type="ECO:0000256" key="8">
    <source>
        <dbReference type="ARBA" id="ARBA00022801"/>
    </source>
</evidence>
<comment type="caution">
    <text evidence="15">The sequence shown here is derived from an EMBL/GenBank/DDBJ whole genome shotgun (WGS) entry which is preliminary data.</text>
</comment>
<evidence type="ECO:0000256" key="7">
    <source>
        <dbReference type="ARBA" id="ARBA00022723"/>
    </source>
</evidence>
<dbReference type="InterPro" id="IPR036505">
    <property type="entry name" value="Amidase/PGRP_sf"/>
</dbReference>
<dbReference type="Pfam" id="PF01510">
    <property type="entry name" value="Amidase_2"/>
    <property type="match status" value="1"/>
</dbReference>
<comment type="similarity">
    <text evidence="4">Belongs to the N-acetylmuramoyl-L-alanine amidase 2 family.</text>
</comment>
<keyword evidence="8" id="KW-0378">Hydrolase</keyword>
<comment type="catalytic activity">
    <reaction evidence="1">
        <text>Hydrolyzes the link between N-acetylmuramoyl residues and L-amino acid residues in certain cell-wall glycopeptides.</text>
        <dbReference type="EC" id="3.5.1.28"/>
    </reaction>
</comment>
<dbReference type="SUPFAM" id="SSF55846">
    <property type="entry name" value="N-acetylmuramoyl-L-alanine amidase-like"/>
    <property type="match status" value="1"/>
</dbReference>
<comment type="cofactor">
    <cofactor evidence="2">
        <name>Zn(2+)</name>
        <dbReference type="ChEBI" id="CHEBI:29105"/>
    </cofactor>
</comment>
<feature type="region of interest" description="Disordered" evidence="13">
    <location>
        <begin position="178"/>
        <end position="209"/>
    </location>
</feature>
<evidence type="ECO:0000256" key="4">
    <source>
        <dbReference type="ARBA" id="ARBA00007553"/>
    </source>
</evidence>